<sequence length="62" mass="6972">MELTWREGGGFEQEIRFKMIVCQIERSERSGAAPYGVAFLFAEGIGEVKQLLLLYSFARNGA</sequence>
<name>A0A8J4H4B1_9BACL</name>
<comment type="caution">
    <text evidence="1">The sequence shown here is derived from an EMBL/GenBank/DDBJ whole genome shotgun (WGS) entry which is preliminary data.</text>
</comment>
<reference evidence="1" key="1">
    <citation type="submission" date="2021-04" db="EMBL/GenBank/DDBJ databases">
        <title>Draft genome sequence of Xylanibacillus composti strain K13.</title>
        <authorList>
            <person name="Uke A."/>
            <person name="Chhe C."/>
            <person name="Baramee S."/>
            <person name="Kosugi A."/>
        </authorList>
    </citation>
    <scope>NUCLEOTIDE SEQUENCE</scope>
    <source>
        <strain evidence="1">K13</strain>
    </source>
</reference>
<dbReference type="AlphaFoldDB" id="A0A8J4H4B1"/>
<evidence type="ECO:0000313" key="1">
    <source>
        <dbReference type="EMBL" id="GIQ69271.1"/>
    </source>
</evidence>
<proteinExistence type="predicted"/>
<dbReference type="EMBL" id="BOVK01000026">
    <property type="protein sequence ID" value="GIQ69271.1"/>
    <property type="molecule type" value="Genomic_DNA"/>
</dbReference>
<keyword evidence="2" id="KW-1185">Reference proteome</keyword>
<gene>
    <name evidence="1" type="ORF">XYCOK13_20950</name>
</gene>
<protein>
    <submittedName>
        <fullName evidence="1">Uncharacterized protein</fullName>
    </submittedName>
</protein>
<organism evidence="1 2">
    <name type="scientific">Xylanibacillus composti</name>
    <dbReference type="NCBI Taxonomy" id="1572762"/>
    <lineage>
        <taxon>Bacteria</taxon>
        <taxon>Bacillati</taxon>
        <taxon>Bacillota</taxon>
        <taxon>Bacilli</taxon>
        <taxon>Bacillales</taxon>
        <taxon>Paenibacillaceae</taxon>
        <taxon>Xylanibacillus</taxon>
    </lineage>
</organism>
<accession>A0A8J4H4B1</accession>
<evidence type="ECO:0000313" key="2">
    <source>
        <dbReference type="Proteomes" id="UP000677918"/>
    </source>
</evidence>
<dbReference type="Proteomes" id="UP000677918">
    <property type="component" value="Unassembled WGS sequence"/>
</dbReference>